<reference evidence="2 3" key="1">
    <citation type="submission" date="2020-08" db="EMBL/GenBank/DDBJ databases">
        <title>Novel species isolated from subtropical streams in China.</title>
        <authorList>
            <person name="Lu H."/>
        </authorList>
    </citation>
    <scope>NUCLEOTIDE SEQUENCE [LARGE SCALE GENOMIC DNA]</scope>
    <source>
        <strain evidence="2 3">KCTC 52442</strain>
    </source>
</reference>
<evidence type="ECO:0000313" key="2">
    <source>
        <dbReference type="EMBL" id="MBC3830324.1"/>
    </source>
</evidence>
<keyword evidence="2" id="KW-0547">Nucleotide-binding</keyword>
<dbReference type="Pfam" id="PF13521">
    <property type="entry name" value="AAA_28"/>
    <property type="match status" value="1"/>
</dbReference>
<gene>
    <name evidence="2" type="ORF">H8K33_02280</name>
</gene>
<dbReference type="PANTHER" id="PTHR37512:SF1">
    <property type="entry name" value="NADR_TTD14 AAA DOMAIN-CONTAINING PROTEIN"/>
    <property type="match status" value="1"/>
</dbReference>
<accession>A0ABR6XLD8</accession>
<evidence type="ECO:0000259" key="1">
    <source>
        <dbReference type="Pfam" id="PF13521"/>
    </source>
</evidence>
<protein>
    <submittedName>
        <fullName evidence="2">ATP-binding protein</fullName>
    </submittedName>
</protein>
<dbReference type="SUPFAM" id="SSF52540">
    <property type="entry name" value="P-loop containing nucleoside triphosphate hydrolases"/>
    <property type="match status" value="1"/>
</dbReference>
<keyword evidence="2" id="KW-0067">ATP-binding</keyword>
<feature type="domain" description="NadR/Ttd14 AAA" evidence="1">
    <location>
        <begin position="12"/>
        <end position="167"/>
    </location>
</feature>
<sequence>MSEVTRTTAVNRIAILGAESSGKSQLAEALATHYKTVWVPEYLREFVALNKRVPLEDDQLQIALTQLNNEESLLPQAKQWLFCDTTPLMTALYSQFYFKQVDPELQRIALQHDYALTLVTAPDFPWIADGLQRESPAVRQIIHDELVNRLDTLGIPFVLLEGALHERLLQVQFTLEFLS</sequence>
<dbReference type="Gene3D" id="3.40.50.300">
    <property type="entry name" value="P-loop containing nucleotide triphosphate hydrolases"/>
    <property type="match status" value="1"/>
</dbReference>
<dbReference type="InterPro" id="IPR027417">
    <property type="entry name" value="P-loop_NTPase"/>
</dbReference>
<dbReference type="InterPro" id="IPR052735">
    <property type="entry name" value="NAD_biosynth-regulator"/>
</dbReference>
<dbReference type="InterPro" id="IPR038727">
    <property type="entry name" value="NadR/Ttd14_AAA_dom"/>
</dbReference>
<dbReference type="EMBL" id="JACOFU010000001">
    <property type="protein sequence ID" value="MBC3830324.1"/>
    <property type="molecule type" value="Genomic_DNA"/>
</dbReference>
<dbReference type="Proteomes" id="UP000643610">
    <property type="component" value="Unassembled WGS sequence"/>
</dbReference>
<evidence type="ECO:0000313" key="3">
    <source>
        <dbReference type="Proteomes" id="UP000643610"/>
    </source>
</evidence>
<comment type="caution">
    <text evidence="2">The sequence shown here is derived from an EMBL/GenBank/DDBJ whole genome shotgun (WGS) entry which is preliminary data.</text>
</comment>
<dbReference type="PANTHER" id="PTHR37512">
    <property type="entry name" value="TRIFUNCTIONAL NAD BIOSYNTHESIS/REGULATOR PROTEIN NADR"/>
    <property type="match status" value="1"/>
</dbReference>
<proteinExistence type="predicted"/>
<keyword evidence="3" id="KW-1185">Reference proteome</keyword>
<organism evidence="2 3">
    <name type="scientific">Undibacterium amnicola</name>
    <dbReference type="NCBI Taxonomy" id="1834038"/>
    <lineage>
        <taxon>Bacteria</taxon>
        <taxon>Pseudomonadati</taxon>
        <taxon>Pseudomonadota</taxon>
        <taxon>Betaproteobacteria</taxon>
        <taxon>Burkholderiales</taxon>
        <taxon>Oxalobacteraceae</taxon>
        <taxon>Undibacterium</taxon>
    </lineage>
</organism>
<name>A0ABR6XLD8_9BURK</name>
<dbReference type="GO" id="GO:0005524">
    <property type="term" value="F:ATP binding"/>
    <property type="evidence" value="ECO:0007669"/>
    <property type="project" value="UniProtKB-KW"/>
</dbReference>
<dbReference type="RefSeq" id="WP_186889344.1">
    <property type="nucleotide sequence ID" value="NZ_JACOFU010000001.1"/>
</dbReference>